<comment type="similarity">
    <text evidence="2">Belongs to the GMC oxidoreductase family.</text>
</comment>
<dbReference type="SUPFAM" id="SSF51905">
    <property type="entry name" value="FAD/NAD(P)-binding domain"/>
    <property type="match status" value="1"/>
</dbReference>
<sequence length="390" mass="42598">DPSCRAWIAAAQEYGLPLITDFNGETTFGVGAYQLSIKGRWRSSSATAFLTPALSRPNLTVISGAHTSRVLFEGQRTVGVEWIENDRVRQAIAKREVILSAGALQTPQILQLSGIGSEKLLAAHGIPLKVDAPEVGQNLQDHYQMRVIVRLREKVSLNDQVRNPVKLTLMGLQWLLKASGPLTVGAGQVGGGACTRYAENGRPDVQFNVMPLSVDRPGAPLHSYSGFTASVWQCHPKSRGNVRIKSIDPFEQPHIDPNYFGEDADRKVIVEGVKILRKIYSQPSYRDLWDTEVIPGEDVQTDQQIWDYVRHNGGTVFHCVGTCRMGSDAGAVVDPDLRVRGVENLRVIDASVMPQITSANTNAPTLMIAEKGAASILGREAGAQKEHAYV</sequence>
<dbReference type="Pfam" id="PF05199">
    <property type="entry name" value="GMC_oxred_C"/>
    <property type="match status" value="1"/>
</dbReference>
<name>A0A382DIK9_9ZZZZ</name>
<evidence type="ECO:0000256" key="4">
    <source>
        <dbReference type="ARBA" id="ARBA00022827"/>
    </source>
</evidence>
<dbReference type="PANTHER" id="PTHR11552:SF147">
    <property type="entry name" value="CHOLINE DEHYDROGENASE, MITOCHONDRIAL"/>
    <property type="match status" value="1"/>
</dbReference>
<evidence type="ECO:0000259" key="5">
    <source>
        <dbReference type="PROSITE" id="PS00624"/>
    </source>
</evidence>
<evidence type="ECO:0000256" key="1">
    <source>
        <dbReference type="ARBA" id="ARBA00001974"/>
    </source>
</evidence>
<dbReference type="GO" id="GO:0016614">
    <property type="term" value="F:oxidoreductase activity, acting on CH-OH group of donors"/>
    <property type="evidence" value="ECO:0007669"/>
    <property type="project" value="InterPro"/>
</dbReference>
<evidence type="ECO:0000256" key="3">
    <source>
        <dbReference type="ARBA" id="ARBA00022630"/>
    </source>
</evidence>
<keyword evidence="4" id="KW-0274">FAD</keyword>
<dbReference type="PANTHER" id="PTHR11552">
    <property type="entry name" value="GLUCOSE-METHANOL-CHOLINE GMC OXIDOREDUCTASE"/>
    <property type="match status" value="1"/>
</dbReference>
<evidence type="ECO:0000256" key="2">
    <source>
        <dbReference type="ARBA" id="ARBA00010790"/>
    </source>
</evidence>
<dbReference type="EMBL" id="UINC01039244">
    <property type="protein sequence ID" value="SVB37453.1"/>
    <property type="molecule type" value="Genomic_DNA"/>
</dbReference>
<accession>A0A382DIK9</accession>
<dbReference type="InterPro" id="IPR012132">
    <property type="entry name" value="GMC_OxRdtase"/>
</dbReference>
<protein>
    <recommendedName>
        <fullName evidence="5">Glucose-methanol-choline oxidoreductase N-terminal domain-containing protein</fullName>
    </recommendedName>
</protein>
<dbReference type="InterPro" id="IPR036188">
    <property type="entry name" value="FAD/NAD-bd_sf"/>
</dbReference>
<dbReference type="InterPro" id="IPR007867">
    <property type="entry name" value="GMC_OxRtase_C"/>
</dbReference>
<reference evidence="6" key="1">
    <citation type="submission" date="2018-05" db="EMBL/GenBank/DDBJ databases">
        <authorList>
            <person name="Lanie J.A."/>
            <person name="Ng W.-L."/>
            <person name="Kazmierczak K.M."/>
            <person name="Andrzejewski T.M."/>
            <person name="Davidsen T.M."/>
            <person name="Wayne K.J."/>
            <person name="Tettelin H."/>
            <person name="Glass J.I."/>
            <person name="Rusch D."/>
            <person name="Podicherti R."/>
            <person name="Tsui H.-C.T."/>
            <person name="Winkler M.E."/>
        </authorList>
    </citation>
    <scope>NUCLEOTIDE SEQUENCE</scope>
</reference>
<dbReference type="Pfam" id="PF00732">
    <property type="entry name" value="GMC_oxred_N"/>
    <property type="match status" value="1"/>
</dbReference>
<dbReference type="PROSITE" id="PS00624">
    <property type="entry name" value="GMC_OXRED_2"/>
    <property type="match status" value="1"/>
</dbReference>
<feature type="domain" description="Glucose-methanol-choline oxidoreductase N-terminal" evidence="5">
    <location>
        <begin position="102"/>
        <end position="116"/>
    </location>
</feature>
<dbReference type="InterPro" id="IPR000172">
    <property type="entry name" value="GMC_OxRdtase_N"/>
</dbReference>
<evidence type="ECO:0000313" key="6">
    <source>
        <dbReference type="EMBL" id="SVB37453.1"/>
    </source>
</evidence>
<dbReference type="SUPFAM" id="SSF54373">
    <property type="entry name" value="FAD-linked reductases, C-terminal domain"/>
    <property type="match status" value="1"/>
</dbReference>
<keyword evidence="3" id="KW-0285">Flavoprotein</keyword>
<dbReference type="AlphaFoldDB" id="A0A382DIK9"/>
<dbReference type="Gene3D" id="3.50.50.60">
    <property type="entry name" value="FAD/NAD(P)-binding domain"/>
    <property type="match status" value="2"/>
</dbReference>
<gene>
    <name evidence="6" type="ORF">METZ01_LOCUS190307</name>
</gene>
<dbReference type="GO" id="GO:0050660">
    <property type="term" value="F:flavin adenine dinucleotide binding"/>
    <property type="evidence" value="ECO:0007669"/>
    <property type="project" value="InterPro"/>
</dbReference>
<feature type="non-terminal residue" evidence="6">
    <location>
        <position position="1"/>
    </location>
</feature>
<comment type="cofactor">
    <cofactor evidence="1">
        <name>FAD</name>
        <dbReference type="ChEBI" id="CHEBI:57692"/>
    </cofactor>
</comment>
<organism evidence="6">
    <name type="scientific">marine metagenome</name>
    <dbReference type="NCBI Taxonomy" id="408172"/>
    <lineage>
        <taxon>unclassified sequences</taxon>
        <taxon>metagenomes</taxon>
        <taxon>ecological metagenomes</taxon>
    </lineage>
</organism>
<proteinExistence type="inferred from homology"/>